<dbReference type="GO" id="GO:0003725">
    <property type="term" value="F:double-stranded RNA binding"/>
    <property type="evidence" value="ECO:0007669"/>
    <property type="project" value="TreeGrafter"/>
</dbReference>
<feature type="active site" evidence="15">
    <location>
        <position position="116"/>
    </location>
</feature>
<dbReference type="SUPFAM" id="SSF69065">
    <property type="entry name" value="RNase III domain-like"/>
    <property type="match status" value="1"/>
</dbReference>
<dbReference type="SUPFAM" id="SSF54768">
    <property type="entry name" value="dsRNA-binding domain-like"/>
    <property type="match status" value="1"/>
</dbReference>
<reference evidence="18 19" key="1">
    <citation type="submission" date="2016-10" db="EMBL/GenBank/DDBJ databases">
        <authorList>
            <person name="de Groot N.N."/>
        </authorList>
    </citation>
    <scope>NUCLEOTIDE SEQUENCE [LARGE SCALE GENOMIC DNA]</scope>
    <source>
        <strain evidence="18 19">CGMCC 1.9109</strain>
    </source>
</reference>
<dbReference type="GO" id="GO:0046872">
    <property type="term" value="F:metal ion binding"/>
    <property type="evidence" value="ECO:0007669"/>
    <property type="project" value="UniProtKB-KW"/>
</dbReference>
<evidence type="ECO:0000256" key="9">
    <source>
        <dbReference type="ARBA" id="ARBA00022722"/>
    </source>
</evidence>
<dbReference type="InterPro" id="IPR014720">
    <property type="entry name" value="dsRBD_dom"/>
</dbReference>
<feature type="active site" evidence="15">
    <location>
        <position position="44"/>
    </location>
</feature>
<dbReference type="FunFam" id="1.10.1520.10:FF:000001">
    <property type="entry name" value="Ribonuclease 3"/>
    <property type="match status" value="1"/>
</dbReference>
<evidence type="ECO:0000259" key="16">
    <source>
        <dbReference type="PROSITE" id="PS50137"/>
    </source>
</evidence>
<gene>
    <name evidence="15" type="primary">rnc</name>
    <name evidence="18" type="ORF">SAMN04488071_2692</name>
</gene>
<dbReference type="FunFam" id="3.30.160.20:FF:000003">
    <property type="entry name" value="Ribonuclease 3"/>
    <property type="match status" value="1"/>
</dbReference>
<feature type="binding site" evidence="15">
    <location>
        <position position="40"/>
    </location>
    <ligand>
        <name>Mg(2+)</name>
        <dbReference type="ChEBI" id="CHEBI:18420"/>
    </ligand>
</feature>
<dbReference type="GO" id="GO:0008033">
    <property type="term" value="P:tRNA processing"/>
    <property type="evidence" value="ECO:0007669"/>
    <property type="project" value="UniProtKB-KW"/>
</dbReference>
<dbReference type="PROSITE" id="PS00517">
    <property type="entry name" value="RNASE_3_1"/>
    <property type="match status" value="1"/>
</dbReference>
<keyword evidence="6 15" id="KW-0698">rRNA processing</keyword>
<comment type="catalytic activity">
    <reaction evidence="1 15">
        <text>Endonucleolytic cleavage to 5'-phosphomonoester.</text>
        <dbReference type="EC" id="3.1.26.3"/>
    </reaction>
</comment>
<protein>
    <recommendedName>
        <fullName evidence="15">Ribonuclease 3</fullName>
        <ecNumber evidence="15">3.1.26.3</ecNumber>
    </recommendedName>
    <alternativeName>
        <fullName evidence="15">Ribonuclease III</fullName>
        <shortName evidence="15">RNase III</shortName>
    </alternativeName>
</protein>
<feature type="binding site" evidence="15">
    <location>
        <position position="113"/>
    </location>
    <ligand>
        <name>Mg(2+)</name>
        <dbReference type="ChEBI" id="CHEBI:18420"/>
    </ligand>
</feature>
<dbReference type="Gene3D" id="1.10.1520.10">
    <property type="entry name" value="Ribonuclease III domain"/>
    <property type="match status" value="1"/>
</dbReference>
<dbReference type="InterPro" id="IPR000999">
    <property type="entry name" value="RNase_III_dom"/>
</dbReference>
<sequence>MRPMSNQKTIVGYTFKSPSLLEEALTHPSLSGSHNYQRLEFLGDRVLGLSVATLLLEAFPGEAEGKLNRRFTALVRRETLAEMSRSLGLVDDLMLTPGAETEGTRTKEAVQADVTEAVIGAMYLDGGFEVADAFIRKHWAPLMKEGPSVHKDHKTQLQEWCQARSLPLPYYKMLDRSGPDHSPVFTIQAIVENKGSATAQGNAKRQAEQAAAADLLATLTGERK</sequence>
<evidence type="ECO:0000256" key="8">
    <source>
        <dbReference type="ARBA" id="ARBA00022694"/>
    </source>
</evidence>
<feature type="domain" description="DRBM" evidence="16">
    <location>
        <begin position="152"/>
        <end position="221"/>
    </location>
</feature>
<evidence type="ECO:0000259" key="17">
    <source>
        <dbReference type="PROSITE" id="PS50142"/>
    </source>
</evidence>
<evidence type="ECO:0000256" key="10">
    <source>
        <dbReference type="ARBA" id="ARBA00022723"/>
    </source>
</evidence>
<dbReference type="STRING" id="637679.GCA_001550055_03229"/>
<organism evidence="18 19">
    <name type="scientific">Kordiimonas lacus</name>
    <dbReference type="NCBI Taxonomy" id="637679"/>
    <lineage>
        <taxon>Bacteria</taxon>
        <taxon>Pseudomonadati</taxon>
        <taxon>Pseudomonadota</taxon>
        <taxon>Alphaproteobacteria</taxon>
        <taxon>Kordiimonadales</taxon>
        <taxon>Kordiimonadaceae</taxon>
        <taxon>Kordiimonas</taxon>
    </lineage>
</organism>
<dbReference type="GO" id="GO:0006397">
    <property type="term" value="P:mRNA processing"/>
    <property type="evidence" value="ECO:0007669"/>
    <property type="project" value="UniProtKB-UniRule"/>
</dbReference>
<proteinExistence type="inferred from homology"/>
<evidence type="ECO:0000256" key="2">
    <source>
        <dbReference type="ARBA" id="ARBA00004496"/>
    </source>
</evidence>
<accession>A0A1G7C7N3</accession>
<dbReference type="Pfam" id="PF00035">
    <property type="entry name" value="dsrm"/>
    <property type="match status" value="1"/>
</dbReference>
<comment type="function">
    <text evidence="15">Digests double-stranded RNA. Involved in the processing of primary rRNA transcript to yield the immediate precursors to the large and small rRNAs (23S and 16S). Processes some mRNAs, and tRNAs when they are encoded in the rRNA operon. Processes pre-crRNA and tracrRNA of type II CRISPR loci if present in the organism.</text>
</comment>
<keyword evidence="12 15" id="KW-0378">Hydrolase</keyword>
<dbReference type="PANTHER" id="PTHR11207:SF0">
    <property type="entry name" value="RIBONUCLEASE 3"/>
    <property type="match status" value="1"/>
</dbReference>
<keyword evidence="13 15" id="KW-0460">Magnesium</keyword>
<dbReference type="GO" id="GO:0042802">
    <property type="term" value="F:identical protein binding"/>
    <property type="evidence" value="ECO:0007669"/>
    <property type="project" value="UniProtKB-ARBA"/>
</dbReference>
<dbReference type="GO" id="GO:0005737">
    <property type="term" value="C:cytoplasm"/>
    <property type="evidence" value="ECO:0007669"/>
    <property type="project" value="UniProtKB-SubCell"/>
</dbReference>
<keyword evidence="10 15" id="KW-0479">Metal-binding</keyword>
<dbReference type="HAMAP" id="MF_00104">
    <property type="entry name" value="RNase_III"/>
    <property type="match status" value="1"/>
</dbReference>
<dbReference type="EC" id="3.1.26.3" evidence="15"/>
<dbReference type="Pfam" id="PF14622">
    <property type="entry name" value="Ribonucleas_3_3"/>
    <property type="match status" value="1"/>
</dbReference>
<evidence type="ECO:0000256" key="4">
    <source>
        <dbReference type="ARBA" id="ARBA00011738"/>
    </source>
</evidence>
<evidence type="ECO:0000256" key="15">
    <source>
        <dbReference type="HAMAP-Rule" id="MF_00104"/>
    </source>
</evidence>
<dbReference type="CDD" id="cd00593">
    <property type="entry name" value="RIBOc"/>
    <property type="match status" value="1"/>
</dbReference>
<dbReference type="SMART" id="SM00535">
    <property type="entry name" value="RIBOc"/>
    <property type="match status" value="1"/>
</dbReference>
<evidence type="ECO:0000256" key="7">
    <source>
        <dbReference type="ARBA" id="ARBA00022664"/>
    </source>
</evidence>
<comment type="subcellular location">
    <subcellularLocation>
        <location evidence="2 15">Cytoplasm</location>
    </subcellularLocation>
</comment>
<evidence type="ECO:0000256" key="1">
    <source>
        <dbReference type="ARBA" id="ARBA00000109"/>
    </source>
</evidence>
<feature type="domain" description="RNase III" evidence="17">
    <location>
        <begin position="4"/>
        <end position="127"/>
    </location>
</feature>
<name>A0A1G7C7N3_9PROT</name>
<dbReference type="GO" id="GO:0006364">
    <property type="term" value="P:rRNA processing"/>
    <property type="evidence" value="ECO:0007669"/>
    <property type="project" value="UniProtKB-UniRule"/>
</dbReference>
<dbReference type="OrthoDB" id="9805026at2"/>
<evidence type="ECO:0000256" key="5">
    <source>
        <dbReference type="ARBA" id="ARBA00022490"/>
    </source>
</evidence>
<evidence type="ECO:0000256" key="3">
    <source>
        <dbReference type="ARBA" id="ARBA00010183"/>
    </source>
</evidence>
<dbReference type="InterPro" id="IPR011907">
    <property type="entry name" value="RNase_III"/>
</dbReference>
<comment type="similarity">
    <text evidence="3">Belongs to the ribonuclease III family.</text>
</comment>
<keyword evidence="5 15" id="KW-0963">Cytoplasm</keyword>
<evidence type="ECO:0000313" key="19">
    <source>
        <dbReference type="Proteomes" id="UP000183685"/>
    </source>
</evidence>
<keyword evidence="15" id="KW-0699">rRNA-binding</keyword>
<evidence type="ECO:0000256" key="13">
    <source>
        <dbReference type="ARBA" id="ARBA00022842"/>
    </source>
</evidence>
<dbReference type="NCBIfam" id="TIGR02191">
    <property type="entry name" value="RNaseIII"/>
    <property type="match status" value="1"/>
</dbReference>
<comment type="subunit">
    <text evidence="4 15">Homodimer.</text>
</comment>
<dbReference type="PANTHER" id="PTHR11207">
    <property type="entry name" value="RIBONUCLEASE III"/>
    <property type="match status" value="1"/>
</dbReference>
<dbReference type="PROSITE" id="PS50137">
    <property type="entry name" value="DS_RBD"/>
    <property type="match status" value="1"/>
</dbReference>
<evidence type="ECO:0000256" key="14">
    <source>
        <dbReference type="ARBA" id="ARBA00022884"/>
    </source>
</evidence>
<dbReference type="CDD" id="cd10845">
    <property type="entry name" value="DSRM_RNAse_III_family"/>
    <property type="match status" value="1"/>
</dbReference>
<dbReference type="Gene3D" id="3.30.160.20">
    <property type="match status" value="1"/>
</dbReference>
<keyword evidence="14 15" id="KW-0694">RNA-binding</keyword>
<feature type="binding site" evidence="15">
    <location>
        <position position="116"/>
    </location>
    <ligand>
        <name>Mg(2+)</name>
        <dbReference type="ChEBI" id="CHEBI:18420"/>
    </ligand>
</feature>
<dbReference type="EMBL" id="FNAK01000006">
    <property type="protein sequence ID" value="SDE35382.1"/>
    <property type="molecule type" value="Genomic_DNA"/>
</dbReference>
<evidence type="ECO:0000313" key="18">
    <source>
        <dbReference type="EMBL" id="SDE35382.1"/>
    </source>
</evidence>
<evidence type="ECO:0000256" key="12">
    <source>
        <dbReference type="ARBA" id="ARBA00022801"/>
    </source>
</evidence>
<dbReference type="GO" id="GO:0004525">
    <property type="term" value="F:ribonuclease III activity"/>
    <property type="evidence" value="ECO:0007669"/>
    <property type="project" value="UniProtKB-UniRule"/>
</dbReference>
<keyword evidence="9 15" id="KW-0540">Nuclease</keyword>
<evidence type="ECO:0000256" key="11">
    <source>
        <dbReference type="ARBA" id="ARBA00022759"/>
    </source>
</evidence>
<keyword evidence="11 15" id="KW-0255">Endonuclease</keyword>
<keyword evidence="8 15" id="KW-0819">tRNA processing</keyword>
<dbReference type="InterPro" id="IPR036389">
    <property type="entry name" value="RNase_III_sf"/>
</dbReference>
<dbReference type="GO" id="GO:0019843">
    <property type="term" value="F:rRNA binding"/>
    <property type="evidence" value="ECO:0007669"/>
    <property type="project" value="UniProtKB-KW"/>
</dbReference>
<dbReference type="GO" id="GO:0010468">
    <property type="term" value="P:regulation of gene expression"/>
    <property type="evidence" value="ECO:0007669"/>
    <property type="project" value="TreeGrafter"/>
</dbReference>
<dbReference type="AlphaFoldDB" id="A0A1G7C7N3"/>
<evidence type="ECO:0000256" key="6">
    <source>
        <dbReference type="ARBA" id="ARBA00022552"/>
    </source>
</evidence>
<keyword evidence="7 15" id="KW-0507">mRNA processing</keyword>
<keyword evidence="19" id="KW-1185">Reference proteome</keyword>
<dbReference type="Proteomes" id="UP000183685">
    <property type="component" value="Unassembled WGS sequence"/>
</dbReference>
<comment type="cofactor">
    <cofactor evidence="15">
        <name>Mg(2+)</name>
        <dbReference type="ChEBI" id="CHEBI:18420"/>
    </cofactor>
</comment>
<dbReference type="SMART" id="SM00358">
    <property type="entry name" value="DSRM"/>
    <property type="match status" value="1"/>
</dbReference>
<dbReference type="PROSITE" id="PS50142">
    <property type="entry name" value="RNASE_3_2"/>
    <property type="match status" value="1"/>
</dbReference>